<name>A0A841H4W7_9BACT</name>
<evidence type="ECO:0000313" key="3">
    <source>
        <dbReference type="EMBL" id="MBB6073070.1"/>
    </source>
</evidence>
<dbReference type="EMBL" id="JACHIA010000021">
    <property type="protein sequence ID" value="MBB6073070.1"/>
    <property type="molecule type" value="Genomic_DNA"/>
</dbReference>
<dbReference type="RefSeq" id="WP_170035152.1">
    <property type="nucleotide sequence ID" value="NZ_JABDTL010000001.1"/>
</dbReference>
<evidence type="ECO:0000256" key="1">
    <source>
        <dbReference type="SAM" id="MobiDB-lite"/>
    </source>
</evidence>
<gene>
    <name evidence="3" type="ORF">HNQ61_004737</name>
</gene>
<dbReference type="AlphaFoldDB" id="A0A841H4W7"/>
<feature type="compositionally biased region" description="Basic and acidic residues" evidence="1">
    <location>
        <begin position="49"/>
        <end position="62"/>
    </location>
</feature>
<comment type="caution">
    <text evidence="3">The sequence shown here is derived from an EMBL/GenBank/DDBJ whole genome shotgun (WGS) entry which is preliminary data.</text>
</comment>
<evidence type="ECO:0000256" key="2">
    <source>
        <dbReference type="SAM" id="SignalP"/>
    </source>
</evidence>
<dbReference type="SUPFAM" id="SSF74653">
    <property type="entry name" value="TolA/TonB C-terminal domain"/>
    <property type="match status" value="1"/>
</dbReference>
<evidence type="ECO:0008006" key="5">
    <source>
        <dbReference type="Google" id="ProtNLM"/>
    </source>
</evidence>
<feature type="region of interest" description="Disordered" evidence="1">
    <location>
        <begin position="22"/>
        <end position="62"/>
    </location>
</feature>
<feature type="signal peptide" evidence="2">
    <location>
        <begin position="1"/>
        <end position="23"/>
    </location>
</feature>
<keyword evidence="4" id="KW-1185">Reference proteome</keyword>
<dbReference type="Proteomes" id="UP000582837">
    <property type="component" value="Unassembled WGS sequence"/>
</dbReference>
<organism evidence="3 4">
    <name type="scientific">Longimicrobium terrae</name>
    <dbReference type="NCBI Taxonomy" id="1639882"/>
    <lineage>
        <taxon>Bacteria</taxon>
        <taxon>Pseudomonadati</taxon>
        <taxon>Gemmatimonadota</taxon>
        <taxon>Longimicrobiia</taxon>
        <taxon>Longimicrobiales</taxon>
        <taxon>Longimicrobiaceae</taxon>
        <taxon>Longimicrobium</taxon>
    </lineage>
</organism>
<sequence length="247" mass="27132">MRYRLLLLSSLAFAAAAPGAASAQDSQLPLEPGCVRERMPARRARPDRRRPEEIRRDSTNKSIRDTVQARIMEAARQAGVAEPYGDLVVEFVNHQTGATRAFVDANVAGDVVQGVLDQAAPLLATLPVEDEYFVVSLPQRTEPPLAPGTEYIECPPVPVNGPAVRAAFQQLMLANPGMDGAMNLRLRFLVSRNGHVLYSYLSRGSVDPQVKPAFVELARLYVFRPATVNYEPVNVWTEQPLSLVSEP</sequence>
<evidence type="ECO:0000313" key="4">
    <source>
        <dbReference type="Proteomes" id="UP000582837"/>
    </source>
</evidence>
<proteinExistence type="predicted"/>
<reference evidence="3 4" key="1">
    <citation type="submission" date="2020-08" db="EMBL/GenBank/DDBJ databases">
        <title>Genomic Encyclopedia of Type Strains, Phase IV (KMG-IV): sequencing the most valuable type-strain genomes for metagenomic binning, comparative biology and taxonomic classification.</title>
        <authorList>
            <person name="Goeker M."/>
        </authorList>
    </citation>
    <scope>NUCLEOTIDE SEQUENCE [LARGE SCALE GENOMIC DNA]</scope>
    <source>
        <strain evidence="3 4">DSM 29007</strain>
    </source>
</reference>
<protein>
    <recommendedName>
        <fullName evidence="5">TonB C-terminal domain-containing protein</fullName>
    </recommendedName>
</protein>
<keyword evidence="2" id="KW-0732">Signal</keyword>
<feature type="chain" id="PRO_5032596095" description="TonB C-terminal domain-containing protein" evidence="2">
    <location>
        <begin position="24"/>
        <end position="247"/>
    </location>
</feature>
<accession>A0A841H4W7</accession>